<dbReference type="PROSITE" id="PS51257">
    <property type="entry name" value="PROKAR_LIPOPROTEIN"/>
    <property type="match status" value="1"/>
</dbReference>
<evidence type="ECO:0000313" key="2">
    <source>
        <dbReference type="EMBL" id="AFM10827.1"/>
    </source>
</evidence>
<name>I4B0M0_TURPD</name>
<keyword evidence="3" id="KW-1185">Reference proteome</keyword>
<dbReference type="KEGG" id="tpx:Turpa_0165"/>
<proteinExistence type="predicted"/>
<dbReference type="STRING" id="869212.Turpa_0165"/>
<evidence type="ECO:0000313" key="3">
    <source>
        <dbReference type="Proteomes" id="UP000006048"/>
    </source>
</evidence>
<dbReference type="EMBL" id="CP002959">
    <property type="protein sequence ID" value="AFM10827.1"/>
    <property type="molecule type" value="Genomic_DNA"/>
</dbReference>
<feature type="chain" id="PRO_5003686567" description="DUF4398 domain-containing protein" evidence="1">
    <location>
        <begin position="19"/>
        <end position="115"/>
    </location>
</feature>
<evidence type="ECO:0000256" key="1">
    <source>
        <dbReference type="SAM" id="SignalP"/>
    </source>
</evidence>
<organism evidence="2 3">
    <name type="scientific">Turneriella parva (strain ATCC BAA-1111 / DSM 21527 / NCTC 11395 / H)</name>
    <name type="common">Leptospira parva</name>
    <dbReference type="NCBI Taxonomy" id="869212"/>
    <lineage>
        <taxon>Bacteria</taxon>
        <taxon>Pseudomonadati</taxon>
        <taxon>Spirochaetota</taxon>
        <taxon>Spirochaetia</taxon>
        <taxon>Leptospirales</taxon>
        <taxon>Leptospiraceae</taxon>
        <taxon>Turneriella</taxon>
    </lineage>
</organism>
<reference evidence="2 3" key="1">
    <citation type="submission" date="2012-06" db="EMBL/GenBank/DDBJ databases">
        <title>The complete chromosome of genome of Turneriella parva DSM 21527.</title>
        <authorList>
            <consortium name="US DOE Joint Genome Institute (JGI-PGF)"/>
            <person name="Lucas S."/>
            <person name="Han J."/>
            <person name="Lapidus A."/>
            <person name="Bruce D."/>
            <person name="Goodwin L."/>
            <person name="Pitluck S."/>
            <person name="Peters L."/>
            <person name="Kyrpides N."/>
            <person name="Mavromatis K."/>
            <person name="Ivanova N."/>
            <person name="Mikhailova N."/>
            <person name="Chertkov O."/>
            <person name="Detter J.C."/>
            <person name="Tapia R."/>
            <person name="Han C."/>
            <person name="Land M."/>
            <person name="Hauser L."/>
            <person name="Markowitz V."/>
            <person name="Cheng J.-F."/>
            <person name="Hugenholtz P."/>
            <person name="Woyke T."/>
            <person name="Wu D."/>
            <person name="Gronow S."/>
            <person name="Wellnitz S."/>
            <person name="Brambilla E."/>
            <person name="Klenk H.-P."/>
            <person name="Eisen J.A."/>
        </authorList>
    </citation>
    <scope>NUCLEOTIDE SEQUENCE [LARGE SCALE GENOMIC DNA]</scope>
    <source>
        <strain evidence="3">ATCC BAA-1111 / DSM 21527 / NCTC 11395 / H</strain>
    </source>
</reference>
<evidence type="ECO:0008006" key="4">
    <source>
        <dbReference type="Google" id="ProtNLM"/>
    </source>
</evidence>
<keyword evidence="1" id="KW-0732">Signal</keyword>
<dbReference type="AlphaFoldDB" id="I4B0M0"/>
<dbReference type="RefSeq" id="WP_014801348.1">
    <property type="nucleotide sequence ID" value="NC_018020.1"/>
</dbReference>
<feature type="signal peptide" evidence="1">
    <location>
        <begin position="1"/>
        <end position="18"/>
    </location>
</feature>
<dbReference type="Proteomes" id="UP000006048">
    <property type="component" value="Chromosome"/>
</dbReference>
<dbReference type="HOGENOM" id="CLU_2107956_0_0_12"/>
<gene>
    <name evidence="2" type="ordered locus">Turpa_0165</name>
</gene>
<sequence>MMRHTRLLLAMLALAVMAGYGCGSSKVADDPRDIIYPSSVEKADADAAIADAQAAYTALGEDGSAETGKAKEVLDKAKEFAIEKEYEAAWAAAIKAKSYCALSKVLQQSRAAGLK</sequence>
<protein>
    <recommendedName>
        <fullName evidence="4">DUF4398 domain-containing protein</fullName>
    </recommendedName>
</protein>
<accession>I4B0M0</accession>